<dbReference type="Gene3D" id="3.20.90.10">
    <property type="entry name" value="Tubby Protein, Chain A"/>
    <property type="match status" value="1"/>
</dbReference>
<dbReference type="Proteomes" id="UP000192758">
    <property type="component" value="Unassembled WGS sequence"/>
</dbReference>
<evidence type="ECO:0000259" key="2">
    <source>
        <dbReference type="Pfam" id="PF01167"/>
    </source>
</evidence>
<dbReference type="AlphaFoldDB" id="A0A1W0E987"/>
<evidence type="ECO:0000256" key="1">
    <source>
        <dbReference type="ARBA" id="ARBA00007129"/>
    </source>
</evidence>
<dbReference type="SUPFAM" id="SSF54518">
    <property type="entry name" value="Tubby C-terminal domain-like"/>
    <property type="match status" value="1"/>
</dbReference>
<evidence type="ECO:0000313" key="3">
    <source>
        <dbReference type="EMBL" id="OQS55786.1"/>
    </source>
</evidence>
<accession>A0A1W0E987</accession>
<name>A0A1W0E987_9MICR</name>
<organism evidence="3 4">
    <name type="scientific">Ecytonucleospora hepatopenaei</name>
    <dbReference type="NCBI Taxonomy" id="646526"/>
    <lineage>
        <taxon>Eukaryota</taxon>
        <taxon>Fungi</taxon>
        <taxon>Fungi incertae sedis</taxon>
        <taxon>Microsporidia</taxon>
        <taxon>Enterocytozoonidae</taxon>
        <taxon>Ecytonucleospora</taxon>
    </lineage>
</organism>
<sequence length="257" mass="28996">MNAEGKKEENGNCCCINGNATKLMDKLELEGSDELLQTNGVEKTTKAKISIETMILNSYIYIHSDNRRLMSAKRSLKGFNIYDLRTDKLLCHLQANIFGTKYSMNKCEIINESLACGIDPEGLYDQNNSSSVSLEDLESKQKVKAVLPSLEVSYDVKFLKRDKPRNFTLKLGQLHLQNKQPIYNPDTNSYSLNFSGRVTVASVKNFQIIHPLEPTFITLTFGKEANDSFILDFTHPWNPLQAFCVGLSALDHKLGFE</sequence>
<dbReference type="STRING" id="646526.A0A1W0E987"/>
<dbReference type="OrthoDB" id="8775810at2759"/>
<dbReference type="EMBL" id="MNPJ01000002">
    <property type="protein sequence ID" value="OQS55786.1"/>
    <property type="molecule type" value="Genomic_DNA"/>
</dbReference>
<reference evidence="3 4" key="1">
    <citation type="journal article" date="2017" name="Environ. Microbiol.">
        <title>Decay of the glycolytic pathway and adaptation to intranuclear parasitism within Enterocytozoonidae microsporidia.</title>
        <authorList>
            <person name="Wiredu Boakye D."/>
            <person name="Jaroenlak P."/>
            <person name="Prachumwat A."/>
            <person name="Williams T.A."/>
            <person name="Bateman K.S."/>
            <person name="Itsathitphaisarn O."/>
            <person name="Sritunyalucksana K."/>
            <person name="Paszkiewicz K.H."/>
            <person name="Moore K.A."/>
            <person name="Stentiford G.D."/>
            <person name="Williams B.A."/>
        </authorList>
    </citation>
    <scope>NUCLEOTIDE SEQUENCE [LARGE SCALE GENOMIC DNA]</scope>
    <source>
        <strain evidence="3 4">TH1</strain>
    </source>
</reference>
<dbReference type="PANTHER" id="PTHR16517">
    <property type="entry name" value="TUBBY-RELATED"/>
    <property type="match status" value="1"/>
</dbReference>
<dbReference type="VEuPathDB" id="MicrosporidiaDB:EHP00_1608"/>
<feature type="domain" description="Tubby C-terminal" evidence="2">
    <location>
        <begin position="174"/>
        <end position="251"/>
    </location>
</feature>
<comment type="caution">
    <text evidence="3">The sequence shown here is derived from an EMBL/GenBank/DDBJ whole genome shotgun (WGS) entry which is preliminary data.</text>
</comment>
<proteinExistence type="inferred from homology"/>
<evidence type="ECO:0000313" key="4">
    <source>
        <dbReference type="Proteomes" id="UP000192758"/>
    </source>
</evidence>
<protein>
    <submittedName>
        <fullName evidence="3">Tulp3</fullName>
    </submittedName>
</protein>
<dbReference type="InterPro" id="IPR000007">
    <property type="entry name" value="Tubby_C"/>
</dbReference>
<dbReference type="PRINTS" id="PR01573">
    <property type="entry name" value="SUPERTUBBY"/>
</dbReference>
<keyword evidence="4" id="KW-1185">Reference proteome</keyword>
<gene>
    <name evidence="3" type="primary">Tulp3</name>
    <name evidence="3" type="ORF">EHP00_1608</name>
</gene>
<dbReference type="InterPro" id="IPR025659">
    <property type="entry name" value="Tubby-like_C"/>
</dbReference>
<dbReference type="Pfam" id="PF01167">
    <property type="entry name" value="Tub"/>
    <property type="match status" value="1"/>
</dbReference>
<dbReference type="PANTHER" id="PTHR16517:SF7">
    <property type="entry name" value="PROTEIN KING TUBBY"/>
    <property type="match status" value="1"/>
</dbReference>
<comment type="similarity">
    <text evidence="1">Belongs to the TUB family.</text>
</comment>